<proteinExistence type="inferred from homology"/>
<dbReference type="PANTHER" id="PTHR15691">
    <property type="entry name" value="WASH COMPLEX SUBUNIT 5"/>
    <property type="match status" value="1"/>
</dbReference>
<evidence type="ECO:0000256" key="1">
    <source>
        <dbReference type="ARBA" id="ARBA00006224"/>
    </source>
</evidence>
<comment type="similarity">
    <text evidence="1">Belongs to the strumpellin family.</text>
</comment>
<protein>
    <recommendedName>
        <fullName evidence="3">WASH complex subunit strumpellin</fullName>
    </recommendedName>
</protein>
<dbReference type="PANTHER" id="PTHR15691:SF6">
    <property type="entry name" value="WASH COMPLEX SUBUNIT 5"/>
    <property type="match status" value="1"/>
</dbReference>
<dbReference type="Pfam" id="PF10266">
    <property type="entry name" value="Strumpellin"/>
    <property type="match status" value="1"/>
</dbReference>
<accession>A0A1B6DWA4</accession>
<gene>
    <name evidence="2" type="ORF">g.20551</name>
</gene>
<dbReference type="AlphaFoldDB" id="A0A1B6DWA4"/>
<evidence type="ECO:0008006" key="3">
    <source>
        <dbReference type="Google" id="ProtNLM"/>
    </source>
</evidence>
<dbReference type="GO" id="GO:0005768">
    <property type="term" value="C:endosome"/>
    <property type="evidence" value="ECO:0007669"/>
    <property type="project" value="TreeGrafter"/>
</dbReference>
<dbReference type="EMBL" id="GEDC01007389">
    <property type="protein sequence ID" value="JAS29909.1"/>
    <property type="molecule type" value="Transcribed_RNA"/>
</dbReference>
<dbReference type="InterPro" id="IPR019393">
    <property type="entry name" value="WASH_strumpellin"/>
</dbReference>
<dbReference type="GO" id="GO:0007032">
    <property type="term" value="P:endosome organization"/>
    <property type="evidence" value="ECO:0007669"/>
    <property type="project" value="TreeGrafter"/>
</dbReference>
<dbReference type="GO" id="GO:0140285">
    <property type="term" value="P:endosome fission"/>
    <property type="evidence" value="ECO:0007669"/>
    <property type="project" value="TreeGrafter"/>
</dbReference>
<sequence length="1162" mass="133998">MADEFLAENNNCGQVLLLLVSRGNAIIAELLRLKDYIPPIYKLDTKQNQQKYGELVRDFSYFQASDEYDKKIENNPVHQDVDEELRENHIEILTRFYIAFESIHKFANELNSYVEDLEEGIYIQQTLETVFNNEEGKQLMCESVYLYGVMLLVADLHIPGEVRERILVSYYRYSAHRTSGGSNIDDVCKLLRSTGLYPGKRPVNYPDDYFRRMPLNSRLVSAVIGRLRSDDIYHQIAAYPLPEHRSTALASQSAMLYICLFFQPNILHNQTAKMREIVDKYFPDNWVISIYMGITVSLVDSWEQYKAAKTALANTLESSNIRENALFHAKQIRKLVPATQRVLNEDLFSKENILDQINDVMNLIRECNVTVRWLMLHCAPHYSVAEVTKRTKQVREQVLLEVKHKPLIIFQLLLNTADVELKVKELFKKLLTDREVKWEKLKNQSGQRMVELAEVFSGCKTLVKIKKNENLEKWFNNIGSQITSLQIEEPALSCRKIIQLIQALEEVQEFHQLSNNMQVSQFLNDTRSDLHSMIRGFNIKETVLINLQIISDLSYAWELIDTFTQIMQVGIKKEPSLVSKLRATFLKMSSAMEIPLLRINQAQSSDLVSVSQYYSHELVNYIRKVLQIIPEVMFSLMAKIVFLQTAVIKELPTRLEKEKLKEYAQLDHRMEVAKLTLAVSVFTEGILRMKSTLVGIVRIDPKQLLEDGIRKELVSHIALALHQGLTFNPKAKVSELSDKLKSLGEIIDGHRRSFEYIQDYIGIYGLKIWQEEFCRVIGFNVDMECNSFLRVKILEWQSVHQSKSIPVPMFTPTDTQSITFVGRLARELIRITDPKVTVYVESAIGWFDFKTQGLVADIKLFKQILKSVCISGMTGLDRLISFMIVTELQVLLRLLQKDILTDKNWIEFLGSVAKGLTPNNQNISNPGKIYTQWTTKAQKACMLFLDPILKIGQLQLIRRHISYELRTNCKFESKNFASALETLNRSLLNEIREHYKDPDSKPILRGDSPLLLEVSTYLDWAGMNNPFAKIYVTTKNLQFFSLFTFLFTISHISKLNFVKNLGTLVWRKVGEPLDGFPFIIGLQTLFRQFHPEIRNNFMLYMGQFVKSHVEASTSSGKATEFPPEVINTLKFLISFTEHSGLLRSTITKHIPDPILDLNDVII</sequence>
<dbReference type="GO" id="GO:0030041">
    <property type="term" value="P:actin filament polymerization"/>
    <property type="evidence" value="ECO:0007669"/>
    <property type="project" value="TreeGrafter"/>
</dbReference>
<dbReference type="GO" id="GO:0071203">
    <property type="term" value="C:WASH complex"/>
    <property type="evidence" value="ECO:0007669"/>
    <property type="project" value="InterPro"/>
</dbReference>
<name>A0A1B6DWA4_9HEMI</name>
<reference evidence="2" key="1">
    <citation type="submission" date="2015-12" db="EMBL/GenBank/DDBJ databases">
        <title>De novo transcriptome assembly of four potential Pierce s Disease insect vectors from Arizona vineyards.</title>
        <authorList>
            <person name="Tassone E.E."/>
        </authorList>
    </citation>
    <scope>NUCLEOTIDE SEQUENCE</scope>
</reference>
<organism evidence="2">
    <name type="scientific">Clastoptera arizonana</name>
    <name type="common">Arizona spittle bug</name>
    <dbReference type="NCBI Taxonomy" id="38151"/>
    <lineage>
        <taxon>Eukaryota</taxon>
        <taxon>Metazoa</taxon>
        <taxon>Ecdysozoa</taxon>
        <taxon>Arthropoda</taxon>
        <taxon>Hexapoda</taxon>
        <taxon>Insecta</taxon>
        <taxon>Pterygota</taxon>
        <taxon>Neoptera</taxon>
        <taxon>Paraneoptera</taxon>
        <taxon>Hemiptera</taxon>
        <taxon>Auchenorrhyncha</taxon>
        <taxon>Cercopoidea</taxon>
        <taxon>Clastopteridae</taxon>
        <taxon>Clastoptera</taxon>
    </lineage>
</organism>
<dbReference type="GO" id="GO:0051125">
    <property type="term" value="P:regulation of actin nucleation"/>
    <property type="evidence" value="ECO:0007669"/>
    <property type="project" value="TreeGrafter"/>
</dbReference>
<evidence type="ECO:0000313" key="2">
    <source>
        <dbReference type="EMBL" id="JAS29909.1"/>
    </source>
</evidence>